<feature type="compositionally biased region" description="Low complexity" evidence="10">
    <location>
        <begin position="90"/>
        <end position="99"/>
    </location>
</feature>
<feature type="domain" description="OTU" evidence="11">
    <location>
        <begin position="129"/>
        <end position="251"/>
    </location>
</feature>
<keyword evidence="6 9" id="KW-0378">Hydrolase</keyword>
<dbReference type="PROSITE" id="PS50802">
    <property type="entry name" value="OTU"/>
    <property type="match status" value="1"/>
</dbReference>
<name>A0A0H2RAT6_9AGAM</name>
<dbReference type="Gene3D" id="3.10.20.90">
    <property type="entry name" value="Phosphatidylinositol 3-kinase Catalytic Subunit, Chain A, domain 1"/>
    <property type="match status" value="1"/>
</dbReference>
<dbReference type="CDD" id="cd22745">
    <property type="entry name" value="OTU_OTU1"/>
    <property type="match status" value="1"/>
</dbReference>
<dbReference type="GO" id="GO:0036503">
    <property type="term" value="P:ERAD pathway"/>
    <property type="evidence" value="ECO:0007669"/>
    <property type="project" value="TreeGrafter"/>
</dbReference>
<sequence>MAPIRIRHPKGASTIDIDLENSTVQDLQQKIREITDILPSQQELKSGFPAKSLTIVPELPLESLGLKRGEQLIVTQKSGSAPLSAPPPAAAAQSQAPSQLRDEPAPRNRGVSSSSKGGPDTVPTDAGVLVHRVVPDDNSCLFSSVALVFEQDISKASRIRQIADAIRKDPDTWNDAILGRSRADYISTILKPSSWGGAIELTILANHYSTEIASIDVETGRIDHFVPSSTSSENRCILIYSGIHYDAVSLAPVEDAPADFHQTVFPVIGADERSDPIVKAATELAAKLRAKHAFTNTSTFDLKCEICKKGLKGEKEARQHASETGHTDFGEF</sequence>
<dbReference type="PANTHER" id="PTHR13312">
    <property type="entry name" value="HIV-INDUCED PROTEIN-7-LIKE PROTEASE"/>
    <property type="match status" value="1"/>
</dbReference>
<proteinExistence type="predicted"/>
<comment type="catalytic activity">
    <reaction evidence="1 9">
        <text>Thiol-dependent hydrolysis of ester, thioester, amide, peptide and isopeptide bonds formed by the C-terminal Gly of ubiquitin (a 76-residue protein attached to proteins as an intracellular targeting signal).</text>
        <dbReference type="EC" id="3.4.19.12"/>
    </reaction>
</comment>
<dbReference type="STRING" id="27342.A0A0H2RAT6"/>
<evidence type="ECO:0000256" key="8">
    <source>
        <dbReference type="ARBA" id="ARBA00022833"/>
    </source>
</evidence>
<keyword evidence="13" id="KW-1185">Reference proteome</keyword>
<comment type="function">
    <text evidence="9">Hydrolase that can remove conjugated ubiquitin from proteins and may therefore play an important regulatory role at the level of protein turnover by preventing degradation.</text>
</comment>
<evidence type="ECO:0000313" key="12">
    <source>
        <dbReference type="EMBL" id="KLO08950.1"/>
    </source>
</evidence>
<dbReference type="PANTHER" id="PTHR13312:SF0">
    <property type="entry name" value="UBIQUITIN THIOESTERASE OTU1"/>
    <property type="match status" value="1"/>
</dbReference>
<dbReference type="InterPro" id="IPR029071">
    <property type="entry name" value="Ubiquitin-like_domsf"/>
</dbReference>
<dbReference type="InterPro" id="IPR038765">
    <property type="entry name" value="Papain-like_cys_pep_sf"/>
</dbReference>
<dbReference type="GO" id="GO:0005829">
    <property type="term" value="C:cytosol"/>
    <property type="evidence" value="ECO:0007669"/>
    <property type="project" value="TreeGrafter"/>
</dbReference>
<dbReference type="SUPFAM" id="SSF54001">
    <property type="entry name" value="Cysteine proteinases"/>
    <property type="match status" value="1"/>
</dbReference>
<dbReference type="Pfam" id="PF24560">
    <property type="entry name" value="zf-C2H2_OTU1_C"/>
    <property type="match status" value="1"/>
</dbReference>
<dbReference type="Proteomes" id="UP000053477">
    <property type="component" value="Unassembled WGS sequence"/>
</dbReference>
<evidence type="ECO:0000256" key="7">
    <source>
        <dbReference type="ARBA" id="ARBA00022807"/>
    </source>
</evidence>
<dbReference type="EMBL" id="KQ086071">
    <property type="protein sequence ID" value="KLO08950.1"/>
    <property type="molecule type" value="Genomic_DNA"/>
</dbReference>
<keyword evidence="3" id="KW-0479">Metal-binding</keyword>
<evidence type="ECO:0000259" key="11">
    <source>
        <dbReference type="PROSITE" id="PS50802"/>
    </source>
</evidence>
<comment type="subcellular location">
    <subcellularLocation>
        <location evidence="9">Cytoplasm</location>
    </subcellularLocation>
</comment>
<evidence type="ECO:0000256" key="6">
    <source>
        <dbReference type="ARBA" id="ARBA00022801"/>
    </source>
</evidence>
<evidence type="ECO:0000256" key="3">
    <source>
        <dbReference type="ARBA" id="ARBA00022723"/>
    </source>
</evidence>
<accession>A0A0H2RAT6</accession>
<dbReference type="FunCoup" id="A0A0H2RAT6">
    <property type="interactions" value="224"/>
</dbReference>
<evidence type="ECO:0000256" key="9">
    <source>
        <dbReference type="RuleBase" id="RU367104"/>
    </source>
</evidence>
<evidence type="ECO:0000256" key="1">
    <source>
        <dbReference type="ARBA" id="ARBA00000707"/>
    </source>
</evidence>
<dbReference type="OrthoDB" id="65596at2759"/>
<feature type="region of interest" description="Disordered" evidence="10">
    <location>
        <begin position="78"/>
        <end position="124"/>
    </location>
</feature>
<organism evidence="12 13">
    <name type="scientific">Schizopora paradoxa</name>
    <dbReference type="NCBI Taxonomy" id="27342"/>
    <lineage>
        <taxon>Eukaryota</taxon>
        <taxon>Fungi</taxon>
        <taxon>Dikarya</taxon>
        <taxon>Basidiomycota</taxon>
        <taxon>Agaricomycotina</taxon>
        <taxon>Agaricomycetes</taxon>
        <taxon>Hymenochaetales</taxon>
        <taxon>Schizoporaceae</taxon>
        <taxon>Schizopora</taxon>
    </lineage>
</organism>
<dbReference type="AlphaFoldDB" id="A0A0H2RAT6"/>
<dbReference type="GO" id="GO:0030968">
    <property type="term" value="P:endoplasmic reticulum unfolded protein response"/>
    <property type="evidence" value="ECO:0007669"/>
    <property type="project" value="TreeGrafter"/>
</dbReference>
<dbReference type="InterPro" id="IPR057766">
    <property type="entry name" value="Znf-C2H2_OTU1-like_C"/>
</dbReference>
<keyword evidence="2" id="KW-0645">Protease</keyword>
<protein>
    <recommendedName>
        <fullName evidence="9">Ubiquitin thioesterase OTU</fullName>
        <ecNumber evidence="9">3.4.19.12</ecNumber>
    </recommendedName>
</protein>
<dbReference type="GO" id="GO:0016579">
    <property type="term" value="P:protein deubiquitination"/>
    <property type="evidence" value="ECO:0007669"/>
    <property type="project" value="TreeGrafter"/>
</dbReference>
<dbReference type="CDD" id="cd17059">
    <property type="entry name" value="Ubl_OTU1"/>
    <property type="match status" value="1"/>
</dbReference>
<evidence type="ECO:0000256" key="5">
    <source>
        <dbReference type="ARBA" id="ARBA00022786"/>
    </source>
</evidence>
<evidence type="ECO:0000256" key="2">
    <source>
        <dbReference type="ARBA" id="ARBA00022670"/>
    </source>
</evidence>
<dbReference type="InterPro" id="IPR048857">
    <property type="entry name" value="OTU1_Ubl"/>
</dbReference>
<keyword evidence="9" id="KW-0963">Cytoplasm</keyword>
<evidence type="ECO:0000313" key="13">
    <source>
        <dbReference type="Proteomes" id="UP000053477"/>
    </source>
</evidence>
<keyword evidence="8" id="KW-0862">Zinc</keyword>
<dbReference type="EC" id="3.4.19.12" evidence="9"/>
<dbReference type="Pfam" id="PF21403">
    <property type="entry name" value="OTU1_UBXL"/>
    <property type="match status" value="1"/>
</dbReference>
<keyword evidence="4" id="KW-0863">Zinc-finger</keyword>
<dbReference type="GO" id="GO:0004843">
    <property type="term" value="F:cysteine-type deubiquitinase activity"/>
    <property type="evidence" value="ECO:0007669"/>
    <property type="project" value="UniProtKB-UniRule"/>
</dbReference>
<dbReference type="SUPFAM" id="SSF54236">
    <property type="entry name" value="Ubiquitin-like"/>
    <property type="match status" value="1"/>
</dbReference>
<dbReference type="GO" id="GO:0008270">
    <property type="term" value="F:zinc ion binding"/>
    <property type="evidence" value="ECO:0007669"/>
    <property type="project" value="UniProtKB-KW"/>
</dbReference>
<keyword evidence="5 9" id="KW-0833">Ubl conjugation pathway</keyword>
<dbReference type="GO" id="GO:0005634">
    <property type="term" value="C:nucleus"/>
    <property type="evidence" value="ECO:0007669"/>
    <property type="project" value="TreeGrafter"/>
</dbReference>
<dbReference type="InParanoid" id="A0A0H2RAT6"/>
<reference evidence="12 13" key="1">
    <citation type="submission" date="2015-04" db="EMBL/GenBank/DDBJ databases">
        <title>Complete genome sequence of Schizopora paradoxa KUC8140, a cosmopolitan wood degrader in East Asia.</title>
        <authorList>
            <consortium name="DOE Joint Genome Institute"/>
            <person name="Min B."/>
            <person name="Park H."/>
            <person name="Jang Y."/>
            <person name="Kim J.-J."/>
            <person name="Kim K.H."/>
            <person name="Pangilinan J."/>
            <person name="Lipzen A."/>
            <person name="Riley R."/>
            <person name="Grigoriev I.V."/>
            <person name="Spatafora J.W."/>
            <person name="Choi I.-G."/>
        </authorList>
    </citation>
    <scope>NUCLEOTIDE SEQUENCE [LARGE SCALE GENOMIC DNA]</scope>
    <source>
        <strain evidence="12 13">KUC8140</strain>
    </source>
</reference>
<evidence type="ECO:0000256" key="10">
    <source>
        <dbReference type="SAM" id="MobiDB-lite"/>
    </source>
</evidence>
<dbReference type="InterPro" id="IPR003323">
    <property type="entry name" value="OTU_dom"/>
</dbReference>
<dbReference type="Gene3D" id="3.90.70.80">
    <property type="match status" value="1"/>
</dbReference>
<evidence type="ECO:0000256" key="4">
    <source>
        <dbReference type="ARBA" id="ARBA00022771"/>
    </source>
</evidence>
<gene>
    <name evidence="12" type="ORF">SCHPADRAFT_586985</name>
</gene>
<keyword evidence="7 9" id="KW-0788">Thiol protease</keyword>